<dbReference type="Proteomes" id="UP000254817">
    <property type="component" value="Unassembled WGS sequence"/>
</dbReference>
<protein>
    <submittedName>
        <fullName evidence="1">Uncharacterized protein</fullName>
    </submittedName>
</protein>
<evidence type="ECO:0000313" key="2">
    <source>
        <dbReference type="Proteomes" id="UP000254817"/>
    </source>
</evidence>
<sequence>MLLFFTNNVSLSPGCRFAVSLFQRITSLMFTPWRLAMLESESPLRTRYVMLSLLFANRCALLPAPIVRLWPGFSLEPRQFVPLLQIFGAYAET</sequence>
<dbReference type="AlphaFoldDB" id="A0A376MR95"/>
<reference evidence="1 2" key="1">
    <citation type="submission" date="2018-06" db="EMBL/GenBank/DDBJ databases">
        <authorList>
            <consortium name="Pathogen Informatics"/>
            <person name="Doyle S."/>
        </authorList>
    </citation>
    <scope>NUCLEOTIDE SEQUENCE [LARGE SCALE GENOMIC DNA]</scope>
    <source>
        <strain evidence="1 2">NCTC11112</strain>
    </source>
</reference>
<gene>
    <name evidence="1" type="ORF">NCTC11112_03500</name>
</gene>
<evidence type="ECO:0000313" key="1">
    <source>
        <dbReference type="EMBL" id="STG52971.1"/>
    </source>
</evidence>
<proteinExistence type="predicted"/>
<accession>A0A376MR95</accession>
<organism evidence="1 2">
    <name type="scientific">Escherichia coli</name>
    <dbReference type="NCBI Taxonomy" id="562"/>
    <lineage>
        <taxon>Bacteria</taxon>
        <taxon>Pseudomonadati</taxon>
        <taxon>Pseudomonadota</taxon>
        <taxon>Gammaproteobacteria</taxon>
        <taxon>Enterobacterales</taxon>
        <taxon>Enterobacteriaceae</taxon>
        <taxon>Escherichia</taxon>
    </lineage>
</organism>
<name>A0A376MR95_ECOLX</name>
<dbReference type="EMBL" id="UGAW01000001">
    <property type="protein sequence ID" value="STG52971.1"/>
    <property type="molecule type" value="Genomic_DNA"/>
</dbReference>